<sequence length="193" mass="21215">MASASSSSCPWLLYYPYYEALVCAIHGYAIADLASHLLKQHADLDWPTRQGLIRHYSQQSLGGPSQQQLQGKAVAPVAGLPIHHGFCCQRCPDFVTTNWKSCKIHCSQAHQAKDRQARSGLWCTVRVQTFFVQPSRRFFFPIDTAAPTPTPSPAPPPAPAPAPETGAKTGAKTEAEKRQEAQLAAGIQQQWDY</sequence>
<feature type="region of interest" description="Disordered" evidence="1">
    <location>
        <begin position="142"/>
        <end position="193"/>
    </location>
</feature>
<feature type="compositionally biased region" description="Basic and acidic residues" evidence="1">
    <location>
        <begin position="171"/>
        <end position="180"/>
    </location>
</feature>
<protein>
    <recommendedName>
        <fullName evidence="4">C2H2-type domain-containing protein</fullName>
    </recommendedName>
</protein>
<organism evidence="2 3">
    <name type="scientific">Neonectria punicea</name>
    <dbReference type="NCBI Taxonomy" id="979145"/>
    <lineage>
        <taxon>Eukaryota</taxon>
        <taxon>Fungi</taxon>
        <taxon>Dikarya</taxon>
        <taxon>Ascomycota</taxon>
        <taxon>Pezizomycotina</taxon>
        <taxon>Sordariomycetes</taxon>
        <taxon>Hypocreomycetidae</taxon>
        <taxon>Hypocreales</taxon>
        <taxon>Nectriaceae</taxon>
        <taxon>Neonectria</taxon>
    </lineage>
</organism>
<keyword evidence="3" id="KW-1185">Reference proteome</keyword>
<proteinExistence type="predicted"/>
<dbReference type="EMBL" id="JAZAVJ010000451">
    <property type="protein sequence ID" value="KAK7397686.1"/>
    <property type="molecule type" value="Genomic_DNA"/>
</dbReference>
<accession>A0ABR1GHQ1</accession>
<evidence type="ECO:0000313" key="2">
    <source>
        <dbReference type="EMBL" id="KAK7397686.1"/>
    </source>
</evidence>
<dbReference type="InterPro" id="IPR022698">
    <property type="entry name" value="OrsD"/>
</dbReference>
<evidence type="ECO:0008006" key="4">
    <source>
        <dbReference type="Google" id="ProtNLM"/>
    </source>
</evidence>
<evidence type="ECO:0000256" key="1">
    <source>
        <dbReference type="SAM" id="MobiDB-lite"/>
    </source>
</evidence>
<gene>
    <name evidence="2" type="ORF">QQX98_012945</name>
</gene>
<name>A0ABR1GHQ1_9HYPO</name>
<dbReference type="Pfam" id="PF12013">
    <property type="entry name" value="OrsD"/>
    <property type="match status" value="1"/>
</dbReference>
<reference evidence="2 3" key="1">
    <citation type="journal article" date="2025" name="Microbiol. Resour. Announc.">
        <title>Draft genome sequences for Neonectria magnoliae and Neonectria punicea, canker pathogens of Liriodendron tulipifera and Acer saccharum in West Virginia.</title>
        <authorList>
            <person name="Petronek H.M."/>
            <person name="Kasson M.T."/>
            <person name="Metheny A.M."/>
            <person name="Stauder C.M."/>
            <person name="Lovett B."/>
            <person name="Lynch S.C."/>
            <person name="Garnas J.R."/>
            <person name="Kasson L.R."/>
            <person name="Stajich J.E."/>
        </authorList>
    </citation>
    <scope>NUCLEOTIDE SEQUENCE [LARGE SCALE GENOMIC DNA]</scope>
    <source>
        <strain evidence="2 3">NRRL 64653</strain>
    </source>
</reference>
<dbReference type="Proteomes" id="UP001498476">
    <property type="component" value="Unassembled WGS sequence"/>
</dbReference>
<feature type="non-terminal residue" evidence="2">
    <location>
        <position position="193"/>
    </location>
</feature>
<feature type="compositionally biased region" description="Pro residues" evidence="1">
    <location>
        <begin position="148"/>
        <end position="162"/>
    </location>
</feature>
<comment type="caution">
    <text evidence="2">The sequence shown here is derived from an EMBL/GenBank/DDBJ whole genome shotgun (WGS) entry which is preliminary data.</text>
</comment>
<evidence type="ECO:0000313" key="3">
    <source>
        <dbReference type="Proteomes" id="UP001498476"/>
    </source>
</evidence>